<reference evidence="4" key="1">
    <citation type="journal article" date="2014" name="Proc. Natl. Acad. Sci. U.S.A.">
        <title>Extensive sampling of basidiomycete genomes demonstrates inadequacy of the white-rot/brown-rot paradigm for wood decay fungi.</title>
        <authorList>
            <person name="Riley R."/>
            <person name="Salamov A.A."/>
            <person name="Brown D.W."/>
            <person name="Nagy L.G."/>
            <person name="Floudas D."/>
            <person name="Held B.W."/>
            <person name="Levasseur A."/>
            <person name="Lombard V."/>
            <person name="Morin E."/>
            <person name="Otillar R."/>
            <person name="Lindquist E.A."/>
            <person name="Sun H."/>
            <person name="LaButti K.M."/>
            <person name="Schmutz J."/>
            <person name="Jabbour D."/>
            <person name="Luo H."/>
            <person name="Baker S.E."/>
            <person name="Pisabarro A.G."/>
            <person name="Walton J.D."/>
            <person name="Blanchette R.A."/>
            <person name="Henrissat B."/>
            <person name="Martin F."/>
            <person name="Cullen D."/>
            <person name="Hibbett D.S."/>
            <person name="Grigoriev I.V."/>
        </authorList>
    </citation>
    <scope>NUCLEOTIDE SEQUENCE [LARGE SCALE GENOMIC DNA]</scope>
    <source>
        <strain evidence="4">FD-172 SS1</strain>
    </source>
</reference>
<dbReference type="OrthoDB" id="3251181at2759"/>
<evidence type="ECO:0000256" key="1">
    <source>
        <dbReference type="SAM" id="MobiDB-lite"/>
    </source>
</evidence>
<name>A0A067LYL2_BOTB1</name>
<dbReference type="EMBL" id="KL198106">
    <property type="protein sequence ID" value="KDQ07460.1"/>
    <property type="molecule type" value="Genomic_DNA"/>
</dbReference>
<proteinExistence type="predicted"/>
<dbReference type="HOGENOM" id="CLU_626973_0_0_1"/>
<accession>A0A067LYL2</accession>
<organism evidence="3 4">
    <name type="scientific">Botryobasidium botryosum (strain FD-172 SS1)</name>
    <dbReference type="NCBI Taxonomy" id="930990"/>
    <lineage>
        <taxon>Eukaryota</taxon>
        <taxon>Fungi</taxon>
        <taxon>Dikarya</taxon>
        <taxon>Basidiomycota</taxon>
        <taxon>Agaricomycotina</taxon>
        <taxon>Agaricomycetes</taxon>
        <taxon>Cantharellales</taxon>
        <taxon>Botryobasidiaceae</taxon>
        <taxon>Botryobasidium</taxon>
    </lineage>
</organism>
<feature type="compositionally biased region" description="Basic and acidic residues" evidence="1">
    <location>
        <begin position="254"/>
        <end position="267"/>
    </location>
</feature>
<dbReference type="AlphaFoldDB" id="A0A067LYL2"/>
<keyword evidence="4" id="KW-1185">Reference proteome</keyword>
<dbReference type="InParanoid" id="A0A067LYL2"/>
<dbReference type="Proteomes" id="UP000027195">
    <property type="component" value="Unassembled WGS sequence"/>
</dbReference>
<dbReference type="InterPro" id="IPR054722">
    <property type="entry name" value="PolX-like_BBD"/>
</dbReference>
<evidence type="ECO:0000313" key="4">
    <source>
        <dbReference type="Proteomes" id="UP000027195"/>
    </source>
</evidence>
<feature type="domain" description="Retrovirus-related Pol polyprotein from transposon TNT 1-94-like beta-barrel" evidence="2">
    <location>
        <begin position="307"/>
        <end position="379"/>
    </location>
</feature>
<dbReference type="Pfam" id="PF22936">
    <property type="entry name" value="Pol_BBD"/>
    <property type="match status" value="1"/>
</dbReference>
<dbReference type="STRING" id="930990.A0A067LYL2"/>
<protein>
    <recommendedName>
        <fullName evidence="2">Retrovirus-related Pol polyprotein from transposon TNT 1-94-like beta-barrel domain-containing protein</fullName>
    </recommendedName>
</protein>
<evidence type="ECO:0000313" key="3">
    <source>
        <dbReference type="EMBL" id="KDQ07460.1"/>
    </source>
</evidence>
<gene>
    <name evidence="3" type="ORF">BOTBODRAFT_38769</name>
</gene>
<feature type="region of interest" description="Disordered" evidence="1">
    <location>
        <begin position="214"/>
        <end position="294"/>
    </location>
</feature>
<sequence length="437" mass="48293">MPPNTYLPDSLPLPTLSADGSNWFMYNIRMTLFFRAKGLLEPIELTVNPGGRFLSNNMPLNPPDWNQKQDAVRFIIASTIPDSLLLLVHHLPTPKQMWDTLTKECGRNLEKFQYGFWRTFQDARCDDTPEDRHHYDDHFAAMAELREKLASTGFKIDRIVYRDMLLRSASEYLRGLSDFAESFDNGNAAAPSHLFFANAVGPIAAACVPRAAQEQEVAEPPAPGNRVGLPQETHAPEGSPQTAQVDLTRPRPQARVDKAEDFDEPHLPRGPAVGEGAAPIPAPPFVSSTPQGNTEGRSEVYSIAVPYHISPYRDDFVTFTPIEPKLFKTALGSTLIATGIGDLVASIPSGNEEKPILLKNAYYADALSSTLVSLPQLAREWEGDLTTRAEDNVLMAESEGETLARIPRRSGLYQVSRHISSDTMALSKTMATDFFPV</sequence>
<evidence type="ECO:0000259" key="2">
    <source>
        <dbReference type="Pfam" id="PF22936"/>
    </source>
</evidence>